<dbReference type="EMBL" id="JBIAUT010000004">
    <property type="protein sequence ID" value="MFF4217512.1"/>
    <property type="molecule type" value="Genomic_DNA"/>
</dbReference>
<dbReference type="RefSeq" id="WP_388627219.1">
    <property type="nucleotide sequence ID" value="NZ_JBIAUT010000004.1"/>
</dbReference>
<accession>A0ABW6U2C4</accession>
<evidence type="ECO:0000313" key="3">
    <source>
        <dbReference type="Proteomes" id="UP001602123"/>
    </source>
</evidence>
<organism evidence="2 3">
    <name type="scientific">Streptomyces nondiastaticus</name>
    <dbReference type="NCBI Taxonomy" id="3154512"/>
    <lineage>
        <taxon>Bacteria</taxon>
        <taxon>Bacillati</taxon>
        <taxon>Actinomycetota</taxon>
        <taxon>Actinomycetes</taxon>
        <taxon>Kitasatosporales</taxon>
        <taxon>Streptomycetaceae</taxon>
        <taxon>Streptomyces</taxon>
    </lineage>
</organism>
<sequence>MRCGRAPSLQPKRQNFCTDWEERSMSSSPCPTALEVAPQEHWFKSSYSGDNGAGGCISVTLLTDHVGVRDSKQHNGPAVITPSAAWASFIREVRAGRWAA</sequence>
<reference evidence="2 3" key="1">
    <citation type="submission" date="2024-10" db="EMBL/GenBank/DDBJ databases">
        <title>The Natural Products Discovery Center: Release of the First 8490 Sequenced Strains for Exploring Actinobacteria Biosynthetic Diversity.</title>
        <authorList>
            <person name="Kalkreuter E."/>
            <person name="Kautsar S.A."/>
            <person name="Yang D."/>
            <person name="Bader C.D."/>
            <person name="Teijaro C.N."/>
            <person name="Fluegel L."/>
            <person name="Davis C.M."/>
            <person name="Simpson J.R."/>
            <person name="Lauterbach L."/>
            <person name="Steele A.D."/>
            <person name="Gui C."/>
            <person name="Meng S."/>
            <person name="Li G."/>
            <person name="Viehrig K."/>
            <person name="Ye F."/>
            <person name="Su P."/>
            <person name="Kiefer A.F."/>
            <person name="Nichols A."/>
            <person name="Cepeda A.J."/>
            <person name="Yan W."/>
            <person name="Fan B."/>
            <person name="Jiang Y."/>
            <person name="Adhikari A."/>
            <person name="Zheng C.-J."/>
            <person name="Schuster L."/>
            <person name="Cowan T.M."/>
            <person name="Smanski M.J."/>
            <person name="Chevrette M.G."/>
            <person name="De Carvalho L.P.S."/>
            <person name="Shen B."/>
        </authorList>
    </citation>
    <scope>NUCLEOTIDE SEQUENCE [LARGE SCALE GENOMIC DNA]</scope>
    <source>
        <strain evidence="2 3">NPDC001650</strain>
    </source>
</reference>
<evidence type="ECO:0000259" key="1">
    <source>
        <dbReference type="Pfam" id="PF04149"/>
    </source>
</evidence>
<evidence type="ECO:0000313" key="2">
    <source>
        <dbReference type="EMBL" id="MFF4217512.1"/>
    </source>
</evidence>
<name>A0ABW6U2C4_9ACTN</name>
<proteinExistence type="predicted"/>
<dbReference type="InterPro" id="IPR007278">
    <property type="entry name" value="DUF397"/>
</dbReference>
<feature type="domain" description="DUF397" evidence="1">
    <location>
        <begin position="41"/>
        <end position="94"/>
    </location>
</feature>
<protein>
    <submittedName>
        <fullName evidence="2">DUF397 domain-containing protein</fullName>
    </submittedName>
</protein>
<comment type="caution">
    <text evidence="2">The sequence shown here is derived from an EMBL/GenBank/DDBJ whole genome shotgun (WGS) entry which is preliminary data.</text>
</comment>
<gene>
    <name evidence="2" type="ORF">ACFYZM_14705</name>
</gene>
<dbReference type="Pfam" id="PF04149">
    <property type="entry name" value="DUF397"/>
    <property type="match status" value="1"/>
</dbReference>
<dbReference type="Proteomes" id="UP001602123">
    <property type="component" value="Unassembled WGS sequence"/>
</dbReference>
<keyword evidence="3" id="KW-1185">Reference proteome</keyword>